<dbReference type="AlphaFoldDB" id="A0AAV3TBZ2"/>
<organism evidence="1 2">
    <name type="scientific">Natronoarchaeum mannanilyticum</name>
    <dbReference type="NCBI Taxonomy" id="926360"/>
    <lineage>
        <taxon>Archaea</taxon>
        <taxon>Methanobacteriati</taxon>
        <taxon>Methanobacteriota</taxon>
        <taxon>Stenosarchaea group</taxon>
        <taxon>Halobacteria</taxon>
        <taxon>Halobacteriales</taxon>
        <taxon>Natronoarchaeaceae</taxon>
    </lineage>
</organism>
<reference evidence="1 2" key="1">
    <citation type="journal article" date="2019" name="Int. J. Syst. Evol. Microbiol.">
        <title>The Global Catalogue of Microorganisms (GCM) 10K type strain sequencing project: providing services to taxonomists for standard genome sequencing and annotation.</title>
        <authorList>
            <consortium name="The Broad Institute Genomics Platform"/>
            <consortium name="The Broad Institute Genome Sequencing Center for Infectious Disease"/>
            <person name="Wu L."/>
            <person name="Ma J."/>
        </authorList>
    </citation>
    <scope>NUCLEOTIDE SEQUENCE [LARGE SCALE GENOMIC DNA]</scope>
    <source>
        <strain evidence="1 2">JCM 16328</strain>
    </source>
</reference>
<evidence type="ECO:0000313" key="2">
    <source>
        <dbReference type="Proteomes" id="UP001500420"/>
    </source>
</evidence>
<proteinExistence type="predicted"/>
<keyword evidence="2" id="KW-1185">Reference proteome</keyword>
<protein>
    <recommendedName>
        <fullName evidence="3">TFIIB-type zinc ribbon-containing protein</fullName>
    </recommendedName>
</protein>
<dbReference type="EMBL" id="BAAADV010000004">
    <property type="protein sequence ID" value="GAA0675148.1"/>
    <property type="molecule type" value="Genomic_DNA"/>
</dbReference>
<comment type="caution">
    <text evidence="1">The sequence shown here is derived from an EMBL/GenBank/DDBJ whole genome shotgun (WGS) entry which is preliminary data.</text>
</comment>
<evidence type="ECO:0000313" key="1">
    <source>
        <dbReference type="EMBL" id="GAA0675148.1"/>
    </source>
</evidence>
<dbReference type="InterPro" id="IPR055541">
    <property type="entry name" value="DUF7117"/>
</dbReference>
<dbReference type="RefSeq" id="WP_343774208.1">
    <property type="nucleotide sequence ID" value="NZ_BAAADV010000004.1"/>
</dbReference>
<evidence type="ECO:0008006" key="3">
    <source>
        <dbReference type="Google" id="ProtNLM"/>
    </source>
</evidence>
<accession>A0AAV3TBZ2</accession>
<sequence>MEIRGERECKDCGTRWSYYETGSVSCPNCESVRSVGVDEERKRHTAGQAALDLTEVRNMIDAAPESDVADAAIENCREFVRRTGFIDAGELQPLDDVYLAARELRQVADIVGRSYDPTEDEELYYLSLLRGADRGERPAPDEVPAGLREARGLAYAEAVQAYRREIGTWIDDQDGEYPAAMGALATLGDHVKRIKALQGDVDPGTAERLVRAARNLAEAVRWDDEDALARCRERLERLSDAQ</sequence>
<gene>
    <name evidence="1" type="ORF">GCM10009020_23440</name>
</gene>
<dbReference type="Proteomes" id="UP001500420">
    <property type="component" value="Unassembled WGS sequence"/>
</dbReference>
<dbReference type="Pfam" id="PF23430">
    <property type="entry name" value="DUF7117"/>
    <property type="match status" value="1"/>
</dbReference>
<name>A0AAV3TBZ2_9EURY</name>